<gene>
    <name evidence="3" type="ORF">SAMN06296416_101378</name>
</gene>
<evidence type="ECO:0000259" key="2">
    <source>
        <dbReference type="Pfam" id="PF08327"/>
    </source>
</evidence>
<dbReference type="AlphaFoldDB" id="A0A286CX47"/>
<comment type="similarity">
    <text evidence="1">Belongs to the AHA1 family.</text>
</comment>
<proteinExistence type="inferred from homology"/>
<dbReference type="CDD" id="cd08901">
    <property type="entry name" value="SRPBCC_CalC_Aha1-like_8"/>
    <property type="match status" value="1"/>
</dbReference>
<name>A0A286CX47_9GAMM</name>
<dbReference type="Pfam" id="PF08327">
    <property type="entry name" value="AHSA1"/>
    <property type="match status" value="1"/>
</dbReference>
<feature type="domain" description="Activator of Hsp90 ATPase homologue 1/2-like C-terminal" evidence="2">
    <location>
        <begin position="18"/>
        <end position="113"/>
    </location>
</feature>
<sequence>MNLQAAPVARTEMLIRKPVEQVFEAFVDPAITSRFWFTRGSSRLQEGRTVTWHWDMYGVSAEVAVKAVEPLRRILIEWPTPVEWTFAPRQDGTTFVTITASGFSGSDDEKVAQAIDSMGGFSFALAGCKALLEHGVELGLVADHNPDAHVKTDGNP</sequence>
<dbReference type="Proteomes" id="UP000219374">
    <property type="component" value="Unassembled WGS sequence"/>
</dbReference>
<protein>
    <submittedName>
        <fullName evidence="3">Uncharacterized conserved protein YndB, AHSA1/START domain</fullName>
    </submittedName>
</protein>
<dbReference type="OrthoDB" id="9806378at2"/>
<dbReference type="InterPro" id="IPR013538">
    <property type="entry name" value="ASHA1/2-like_C"/>
</dbReference>
<dbReference type="SUPFAM" id="SSF55961">
    <property type="entry name" value="Bet v1-like"/>
    <property type="match status" value="1"/>
</dbReference>
<evidence type="ECO:0000313" key="4">
    <source>
        <dbReference type="Proteomes" id="UP000219374"/>
    </source>
</evidence>
<dbReference type="InterPro" id="IPR023393">
    <property type="entry name" value="START-like_dom_sf"/>
</dbReference>
<evidence type="ECO:0000313" key="3">
    <source>
        <dbReference type="EMBL" id="SOD50958.1"/>
    </source>
</evidence>
<evidence type="ECO:0000256" key="1">
    <source>
        <dbReference type="ARBA" id="ARBA00006817"/>
    </source>
</evidence>
<dbReference type="EMBL" id="OCND01000001">
    <property type="protein sequence ID" value="SOD50958.1"/>
    <property type="molecule type" value="Genomic_DNA"/>
</dbReference>
<organism evidence="3 4">
    <name type="scientific">Pseudoxanthomonas wuyuanensis</name>
    <dbReference type="NCBI Taxonomy" id="1073196"/>
    <lineage>
        <taxon>Bacteria</taxon>
        <taxon>Pseudomonadati</taxon>
        <taxon>Pseudomonadota</taxon>
        <taxon>Gammaproteobacteria</taxon>
        <taxon>Lysobacterales</taxon>
        <taxon>Lysobacteraceae</taxon>
        <taxon>Pseudoxanthomonas</taxon>
    </lineage>
</organism>
<keyword evidence="4" id="KW-1185">Reference proteome</keyword>
<accession>A0A286CX47</accession>
<dbReference type="Gene3D" id="3.30.530.20">
    <property type="match status" value="1"/>
</dbReference>
<reference evidence="3 4" key="1">
    <citation type="submission" date="2017-09" db="EMBL/GenBank/DDBJ databases">
        <authorList>
            <person name="Ehlers B."/>
            <person name="Leendertz F.H."/>
        </authorList>
    </citation>
    <scope>NUCLEOTIDE SEQUENCE [LARGE SCALE GENOMIC DNA]</scope>
    <source>
        <strain evidence="3 4">CGMCC 1.10978</strain>
    </source>
</reference>